<dbReference type="RefSeq" id="WP_245125991.1">
    <property type="nucleotide sequence ID" value="NZ_CP095062.1"/>
</dbReference>
<dbReference type="PANTHER" id="PTHR43102">
    <property type="entry name" value="SLR1143 PROTEIN"/>
    <property type="match status" value="1"/>
</dbReference>
<evidence type="ECO:0008006" key="3">
    <source>
        <dbReference type="Google" id="ProtNLM"/>
    </source>
</evidence>
<accession>A0ABY4GCF5</accession>
<gene>
    <name evidence="1" type="ORF">MUN86_24200</name>
</gene>
<keyword evidence="1" id="KW-0614">Plasmid</keyword>
<keyword evidence="2" id="KW-1185">Reference proteome</keyword>
<proteinExistence type="predicted"/>
<geneLocation type="plasmid" evidence="1 2">
    <name>unnamed1</name>
</geneLocation>
<sequence>MSSFSALIPVDDDARLDILQQYQHLSAFGKELFDDLVHLTAKLFKAPIALVSLVEKDTVRVVSFSGVAEAGRVGRHESLCSVAILHDGTTVFESLTDAPCTLVDPWMIEVMKLQFYAGHPFAPRKAMLLATCA</sequence>
<name>A0ABY4GCF5_9BACT</name>
<evidence type="ECO:0000313" key="1">
    <source>
        <dbReference type="EMBL" id="UOQ68610.1"/>
    </source>
</evidence>
<dbReference type="SUPFAM" id="SSF55781">
    <property type="entry name" value="GAF domain-like"/>
    <property type="match status" value="1"/>
</dbReference>
<organism evidence="1 2">
    <name type="scientific">Hymenobacter volaticus</name>
    <dbReference type="NCBI Taxonomy" id="2932254"/>
    <lineage>
        <taxon>Bacteria</taxon>
        <taxon>Pseudomonadati</taxon>
        <taxon>Bacteroidota</taxon>
        <taxon>Cytophagia</taxon>
        <taxon>Cytophagales</taxon>
        <taxon>Hymenobacteraceae</taxon>
        <taxon>Hymenobacter</taxon>
    </lineage>
</organism>
<dbReference type="EMBL" id="CP095062">
    <property type="protein sequence ID" value="UOQ68610.1"/>
    <property type="molecule type" value="Genomic_DNA"/>
</dbReference>
<reference evidence="1" key="1">
    <citation type="submission" date="2022-04" db="EMBL/GenBank/DDBJ databases">
        <title>Hymenobacter sp. isolated from the air.</title>
        <authorList>
            <person name="Won M."/>
            <person name="Lee C.-M."/>
            <person name="Woen H.-Y."/>
            <person name="Kwon S.-W."/>
        </authorList>
    </citation>
    <scope>NUCLEOTIDE SEQUENCE</scope>
    <source>
        <strain evidence="1">5420S-77</strain>
        <plasmid evidence="1">unnamed1</plasmid>
    </source>
</reference>
<dbReference type="PANTHER" id="PTHR43102:SF2">
    <property type="entry name" value="GAF DOMAIN-CONTAINING PROTEIN"/>
    <property type="match status" value="1"/>
</dbReference>
<dbReference type="Proteomes" id="UP000830401">
    <property type="component" value="Plasmid unnamed1"/>
</dbReference>
<protein>
    <recommendedName>
        <fullName evidence="3">GAF domain-containing protein</fullName>
    </recommendedName>
</protein>
<evidence type="ECO:0000313" key="2">
    <source>
        <dbReference type="Proteomes" id="UP000830401"/>
    </source>
</evidence>